<comment type="subcellular location">
    <subcellularLocation>
        <location evidence="4">Membrane</location>
        <topology evidence="4">Multi-pass membrane protein</topology>
    </subcellularLocation>
</comment>
<keyword evidence="1 4" id="KW-0812">Transmembrane</keyword>
<evidence type="ECO:0000256" key="2">
    <source>
        <dbReference type="ARBA" id="ARBA00022989"/>
    </source>
</evidence>
<accession>A0AAN7ZY38</accession>
<reference evidence="5" key="1">
    <citation type="submission" date="2023-08" db="EMBL/GenBank/DDBJ databases">
        <title>Black Yeasts Isolated from many extreme environments.</title>
        <authorList>
            <person name="Coleine C."/>
            <person name="Stajich J.E."/>
            <person name="Selbmann L."/>
        </authorList>
    </citation>
    <scope>NUCLEOTIDE SEQUENCE</scope>
    <source>
        <strain evidence="5">CCFEE 5810</strain>
    </source>
</reference>
<dbReference type="PANTHER" id="PTHR12483:SF115">
    <property type="entry name" value="COPPER TRANSPORT PROTEIN"/>
    <property type="match status" value="1"/>
</dbReference>
<dbReference type="AlphaFoldDB" id="A0AAN7ZY38"/>
<dbReference type="InterPro" id="IPR007274">
    <property type="entry name" value="Cop_transporter"/>
</dbReference>
<keyword evidence="4" id="KW-0406">Ion transport</keyword>
<evidence type="ECO:0000256" key="3">
    <source>
        <dbReference type="ARBA" id="ARBA00023136"/>
    </source>
</evidence>
<keyword evidence="2 4" id="KW-1133">Transmembrane helix</keyword>
<evidence type="ECO:0000256" key="4">
    <source>
        <dbReference type="RuleBase" id="RU367022"/>
    </source>
</evidence>
<name>A0AAN7ZY38_9PEZI</name>
<feature type="transmembrane region" description="Helical" evidence="4">
    <location>
        <begin position="47"/>
        <end position="66"/>
    </location>
</feature>
<evidence type="ECO:0000313" key="6">
    <source>
        <dbReference type="Proteomes" id="UP001310594"/>
    </source>
</evidence>
<comment type="caution">
    <text evidence="5">The sequence shown here is derived from an EMBL/GenBank/DDBJ whole genome shotgun (WGS) entry which is preliminary data.</text>
</comment>
<keyword evidence="4" id="KW-0187">Copper transport</keyword>
<dbReference type="GO" id="GO:0005375">
    <property type="term" value="F:copper ion transmembrane transporter activity"/>
    <property type="evidence" value="ECO:0007669"/>
    <property type="project" value="UniProtKB-UniRule"/>
</dbReference>
<protein>
    <recommendedName>
        <fullName evidence="4">Copper transport protein</fullName>
    </recommendedName>
</protein>
<keyword evidence="4" id="KW-0813">Transport</keyword>
<organism evidence="5 6">
    <name type="scientific">Elasticomyces elasticus</name>
    <dbReference type="NCBI Taxonomy" id="574655"/>
    <lineage>
        <taxon>Eukaryota</taxon>
        <taxon>Fungi</taxon>
        <taxon>Dikarya</taxon>
        <taxon>Ascomycota</taxon>
        <taxon>Pezizomycotina</taxon>
        <taxon>Dothideomycetes</taxon>
        <taxon>Dothideomycetidae</taxon>
        <taxon>Mycosphaerellales</taxon>
        <taxon>Teratosphaeriaceae</taxon>
        <taxon>Elasticomyces</taxon>
    </lineage>
</organism>
<keyword evidence="3 4" id="KW-0472">Membrane</keyword>
<evidence type="ECO:0000313" key="5">
    <source>
        <dbReference type="EMBL" id="KAK5695203.1"/>
    </source>
</evidence>
<evidence type="ECO:0000256" key="1">
    <source>
        <dbReference type="ARBA" id="ARBA00022692"/>
    </source>
</evidence>
<gene>
    <name evidence="5" type="primary">CTR2</name>
    <name evidence="5" type="ORF">LTR97_008709</name>
</gene>
<dbReference type="Proteomes" id="UP001310594">
    <property type="component" value="Unassembled WGS sequence"/>
</dbReference>
<proteinExistence type="inferred from homology"/>
<dbReference type="Pfam" id="PF04145">
    <property type="entry name" value="Ctr"/>
    <property type="match status" value="1"/>
</dbReference>
<keyword evidence="4" id="KW-0186">Copper</keyword>
<dbReference type="GO" id="GO:0016020">
    <property type="term" value="C:membrane"/>
    <property type="evidence" value="ECO:0007669"/>
    <property type="project" value="UniProtKB-SubCell"/>
</dbReference>
<dbReference type="PANTHER" id="PTHR12483">
    <property type="entry name" value="SOLUTE CARRIER FAMILY 31 COPPER TRANSPORTERS"/>
    <property type="match status" value="1"/>
</dbReference>
<dbReference type="EMBL" id="JAVRQU010000014">
    <property type="protein sequence ID" value="KAK5695203.1"/>
    <property type="molecule type" value="Genomic_DNA"/>
</dbReference>
<comment type="similarity">
    <text evidence="4">Belongs to the copper transporter (Ctr) (TC 1.A.56) family. SLC31A subfamily.</text>
</comment>
<sequence>MDHSHMGHGDMDMGDGDSPMCSMNMLFTWDTQNLCIIFRSWRVTSTFTLVLSILGVMALTAGYEAIREASRQYEERHAAALESTPRSTAQAEEKKGKVIKAAFYAVQVFYSFFIM</sequence>